<accession>A0A5C6F9W9</accession>
<comment type="caution">
    <text evidence="2">The sequence shown here is derived from an EMBL/GenBank/DDBJ whole genome shotgun (WGS) entry which is preliminary data.</text>
</comment>
<keyword evidence="3" id="KW-1185">Reference proteome</keyword>
<dbReference type="AlphaFoldDB" id="A0A5C6F9W9"/>
<proteinExistence type="predicted"/>
<evidence type="ECO:0000313" key="2">
    <source>
        <dbReference type="EMBL" id="TWU56956.1"/>
    </source>
</evidence>
<sequence length="62" mass="6696" precursor="true">MRLAHTSMFLVLLFVPVIGCGDGGANTTLETSDMQAYIDAHPEMAEKQKARQATFEKPGAAK</sequence>
<evidence type="ECO:0000256" key="1">
    <source>
        <dbReference type="SAM" id="SignalP"/>
    </source>
</evidence>
<reference evidence="2 3" key="1">
    <citation type="submission" date="2019-02" db="EMBL/GenBank/DDBJ databases">
        <title>Deep-cultivation of Planctomycetes and their phenomic and genomic characterization uncovers novel biology.</title>
        <authorList>
            <person name="Wiegand S."/>
            <person name="Jogler M."/>
            <person name="Boedeker C."/>
            <person name="Pinto D."/>
            <person name="Vollmers J."/>
            <person name="Rivas-Marin E."/>
            <person name="Kohn T."/>
            <person name="Peeters S.H."/>
            <person name="Heuer A."/>
            <person name="Rast P."/>
            <person name="Oberbeckmann S."/>
            <person name="Bunk B."/>
            <person name="Jeske O."/>
            <person name="Meyerdierks A."/>
            <person name="Storesund J.E."/>
            <person name="Kallscheuer N."/>
            <person name="Luecker S."/>
            <person name="Lage O.M."/>
            <person name="Pohl T."/>
            <person name="Merkel B.J."/>
            <person name="Hornburger P."/>
            <person name="Mueller R.-W."/>
            <person name="Bruemmer F."/>
            <person name="Labrenz M."/>
            <person name="Spormann A.M."/>
            <person name="Op Den Camp H."/>
            <person name="Overmann J."/>
            <person name="Amann R."/>
            <person name="Jetten M.S.M."/>
            <person name="Mascher T."/>
            <person name="Medema M.H."/>
            <person name="Devos D.P."/>
            <person name="Kaster A.-K."/>
            <person name="Ovreas L."/>
            <person name="Rohde M."/>
            <person name="Galperin M.Y."/>
            <person name="Jogler C."/>
        </authorList>
    </citation>
    <scope>NUCLEOTIDE SEQUENCE [LARGE SCALE GENOMIC DNA]</scope>
    <source>
        <strain evidence="2 3">Poly51</strain>
    </source>
</reference>
<evidence type="ECO:0000313" key="3">
    <source>
        <dbReference type="Proteomes" id="UP000318288"/>
    </source>
</evidence>
<feature type="chain" id="PRO_5023117450" description="Secreted protein" evidence="1">
    <location>
        <begin position="20"/>
        <end position="62"/>
    </location>
</feature>
<gene>
    <name evidence="2" type="ORF">Poly51_28750</name>
</gene>
<dbReference type="Proteomes" id="UP000318288">
    <property type="component" value="Unassembled WGS sequence"/>
</dbReference>
<protein>
    <recommendedName>
        <fullName evidence="4">Secreted protein</fullName>
    </recommendedName>
</protein>
<feature type="signal peptide" evidence="1">
    <location>
        <begin position="1"/>
        <end position="19"/>
    </location>
</feature>
<organism evidence="2 3">
    <name type="scientific">Rubripirellula tenax</name>
    <dbReference type="NCBI Taxonomy" id="2528015"/>
    <lineage>
        <taxon>Bacteria</taxon>
        <taxon>Pseudomonadati</taxon>
        <taxon>Planctomycetota</taxon>
        <taxon>Planctomycetia</taxon>
        <taxon>Pirellulales</taxon>
        <taxon>Pirellulaceae</taxon>
        <taxon>Rubripirellula</taxon>
    </lineage>
</organism>
<evidence type="ECO:0008006" key="4">
    <source>
        <dbReference type="Google" id="ProtNLM"/>
    </source>
</evidence>
<name>A0A5C6F9W9_9BACT</name>
<keyword evidence="1" id="KW-0732">Signal</keyword>
<dbReference type="EMBL" id="SJPW01000003">
    <property type="protein sequence ID" value="TWU56956.1"/>
    <property type="molecule type" value="Genomic_DNA"/>
</dbReference>